<dbReference type="PANTHER" id="PTHR43405">
    <property type="entry name" value="GLYCOSYL HYDROLASE DIGH"/>
    <property type="match status" value="1"/>
</dbReference>
<dbReference type="HOGENOM" id="CLU_039913_0_0_3"/>
<proteinExistence type="predicted"/>
<keyword evidence="1" id="KW-0732">Signal</keyword>
<reference evidence="3" key="1">
    <citation type="submission" date="2009-01" db="EMBL/GenBank/DDBJ databases">
        <title>Complete sequence of chromosome Cyanothece sp. PCC 7425.</title>
        <authorList>
            <consortium name="US DOE Joint Genome Institute"/>
            <person name="Lucas S."/>
            <person name="Copeland A."/>
            <person name="Lapidus A."/>
            <person name="Glavina del Rio T."/>
            <person name="Dalin E."/>
            <person name="Tice H."/>
            <person name="Bruce D."/>
            <person name="Goodwin L."/>
            <person name="Pitluck S."/>
            <person name="Sims D."/>
            <person name="Meineke L."/>
            <person name="Brettin T."/>
            <person name="Detter J.C."/>
            <person name="Han C."/>
            <person name="Larimer F."/>
            <person name="Land M."/>
            <person name="Hauser L."/>
            <person name="Kyrpides N."/>
            <person name="Ovchinnikova G."/>
            <person name="Liberton M."/>
            <person name="Stoeckel J."/>
            <person name="Banerjee A."/>
            <person name="Singh A."/>
            <person name="Page L."/>
            <person name="Sato H."/>
            <person name="Zhao L."/>
            <person name="Sherman L."/>
            <person name="Pakrasi H."/>
            <person name="Richardson P."/>
        </authorList>
    </citation>
    <scope>NUCLEOTIDE SEQUENCE</scope>
    <source>
        <strain evidence="3">PCC 7425</strain>
    </source>
</reference>
<feature type="domain" description="Glycosyl hydrolase-like 10" evidence="2">
    <location>
        <begin position="139"/>
        <end position="283"/>
    </location>
</feature>
<organism evidence="3">
    <name type="scientific">Cyanothece sp. (strain PCC 7425 / ATCC 29141)</name>
    <dbReference type="NCBI Taxonomy" id="395961"/>
    <lineage>
        <taxon>Bacteria</taxon>
        <taxon>Bacillati</taxon>
        <taxon>Cyanobacteriota</taxon>
        <taxon>Cyanophyceae</taxon>
        <taxon>Gomontiellales</taxon>
        <taxon>Cyanothecaceae</taxon>
        <taxon>Cyanothece</taxon>
    </lineage>
</organism>
<dbReference type="eggNOG" id="COG1649">
    <property type="taxonomic scope" value="Bacteria"/>
</dbReference>
<accession>B8HXB6</accession>
<gene>
    <name evidence="3" type="ordered locus">Cyan7425_2449</name>
</gene>
<sequence length="528" mass="59490">MVFEKKFSLMRWQADPGGLARQCLHPWAAMKHSTQPFWQSCWRLCSRLVFFFALLADGQAGAQSKQDCGLFAEAIARQATLLQASLRGEPAAQSQYQALVAEQAQSLRQCRSQTWPQVKGIWLQLFACDLQPGVLESVLDRIVSQGYNRIYVQTFYDGQVLLPANRNPTPWLAVAQGSAFADRDLLAEVIQKGRERGLRVYAWVSGMNYGSSYAQRRDRQQTLVQNGRQPATTPVGHTGQGFEQTAIFIDPYHPRTREDFQLMLQAVLQRQPDGVLIDYLRYPRQSNPVLTEVKDLWIYGPASRLTLRDRALNDKGRATIDLYLKQGKITETDLKALEQKYPQEREPLWQGRLLPTLAANQPLPTVTQRLTLLLQDLWLLSVAHAYQGVVDFLNAAILPIRQRGLGAGAAFFPEGNQRSGRGFDPRLQPWDQFPGGIEWHPLTYAACGASTCLVEQLKPVIQRAPADVQISPVLAGRWGQTSENRPALEVQMAAIHQAYPQINAISHFDFSRQNPDLTQSRRTCSVKL</sequence>
<evidence type="ECO:0000259" key="2">
    <source>
        <dbReference type="Pfam" id="PF02638"/>
    </source>
</evidence>
<dbReference type="InterPro" id="IPR052177">
    <property type="entry name" value="Divisome_Glycosyl_Hydrolase"/>
</dbReference>
<dbReference type="Pfam" id="PF02638">
    <property type="entry name" value="GHL10"/>
    <property type="match status" value="1"/>
</dbReference>
<evidence type="ECO:0000256" key="1">
    <source>
        <dbReference type="ARBA" id="ARBA00022729"/>
    </source>
</evidence>
<dbReference type="KEGG" id="cyn:Cyan7425_2449"/>
<dbReference type="STRING" id="395961.Cyan7425_2449"/>
<dbReference type="SUPFAM" id="SSF51445">
    <property type="entry name" value="(Trans)glycosidases"/>
    <property type="match status" value="1"/>
</dbReference>
<dbReference type="InterPro" id="IPR017853">
    <property type="entry name" value="GH"/>
</dbReference>
<name>B8HXB6_CYAP4</name>
<dbReference type="InterPro" id="IPR003790">
    <property type="entry name" value="GHL10"/>
</dbReference>
<dbReference type="OrthoDB" id="418487at2"/>
<dbReference type="Gene3D" id="3.20.20.80">
    <property type="entry name" value="Glycosidases"/>
    <property type="match status" value="1"/>
</dbReference>
<dbReference type="EMBL" id="CP001344">
    <property type="protein sequence ID" value="ACL44807.1"/>
    <property type="molecule type" value="Genomic_DNA"/>
</dbReference>
<evidence type="ECO:0000313" key="3">
    <source>
        <dbReference type="EMBL" id="ACL44807.1"/>
    </source>
</evidence>
<dbReference type="PANTHER" id="PTHR43405:SF1">
    <property type="entry name" value="GLYCOSYL HYDROLASE DIGH"/>
    <property type="match status" value="1"/>
</dbReference>
<protein>
    <recommendedName>
        <fullName evidence="2">Glycosyl hydrolase-like 10 domain-containing protein</fullName>
    </recommendedName>
</protein>
<dbReference type="AlphaFoldDB" id="B8HXB6"/>